<dbReference type="STRING" id="35608.A0A2U1PSI8"/>
<dbReference type="InterPro" id="IPR040256">
    <property type="entry name" value="At4g02000-like"/>
</dbReference>
<protein>
    <submittedName>
        <fullName evidence="1">ATPase, F1/V1/A1 complex, alpha/beta subunit, Zinc knuckle CX2CX4HX4C</fullName>
    </submittedName>
</protein>
<gene>
    <name evidence="1" type="ORF">CTI12_AA118280</name>
</gene>
<dbReference type="EMBL" id="PKPP01000784">
    <property type="protein sequence ID" value="PWA88738.1"/>
    <property type="molecule type" value="Genomic_DNA"/>
</dbReference>
<accession>A0A2U1PSI8</accession>
<name>A0A2U1PSI8_ARTAN</name>
<dbReference type="Proteomes" id="UP000245207">
    <property type="component" value="Unassembled WGS sequence"/>
</dbReference>
<dbReference type="OrthoDB" id="1939300at2759"/>
<dbReference type="PANTHER" id="PTHR31286">
    <property type="entry name" value="GLYCINE-RICH CELL WALL STRUCTURAL PROTEIN 1.8-LIKE"/>
    <property type="match status" value="1"/>
</dbReference>
<reference evidence="1 2" key="1">
    <citation type="journal article" date="2018" name="Mol. Plant">
        <title>The genome of Artemisia annua provides insight into the evolution of Asteraceae family and artemisinin biosynthesis.</title>
        <authorList>
            <person name="Shen Q."/>
            <person name="Zhang L."/>
            <person name="Liao Z."/>
            <person name="Wang S."/>
            <person name="Yan T."/>
            <person name="Shi P."/>
            <person name="Liu M."/>
            <person name="Fu X."/>
            <person name="Pan Q."/>
            <person name="Wang Y."/>
            <person name="Lv Z."/>
            <person name="Lu X."/>
            <person name="Zhang F."/>
            <person name="Jiang W."/>
            <person name="Ma Y."/>
            <person name="Chen M."/>
            <person name="Hao X."/>
            <person name="Li L."/>
            <person name="Tang Y."/>
            <person name="Lv G."/>
            <person name="Zhou Y."/>
            <person name="Sun X."/>
            <person name="Brodelius P.E."/>
            <person name="Rose J.K.C."/>
            <person name="Tang K."/>
        </authorList>
    </citation>
    <scope>NUCLEOTIDE SEQUENCE [LARGE SCALE GENOMIC DNA]</scope>
    <source>
        <strain evidence="2">cv. Huhao1</strain>
        <tissue evidence="1">Leaf</tissue>
    </source>
</reference>
<evidence type="ECO:0000313" key="2">
    <source>
        <dbReference type="Proteomes" id="UP000245207"/>
    </source>
</evidence>
<proteinExistence type="predicted"/>
<keyword evidence="2" id="KW-1185">Reference proteome</keyword>
<dbReference type="AlphaFoldDB" id="A0A2U1PSI8"/>
<evidence type="ECO:0000313" key="1">
    <source>
        <dbReference type="EMBL" id="PWA88738.1"/>
    </source>
</evidence>
<organism evidence="1 2">
    <name type="scientific">Artemisia annua</name>
    <name type="common">Sweet wormwood</name>
    <dbReference type="NCBI Taxonomy" id="35608"/>
    <lineage>
        <taxon>Eukaryota</taxon>
        <taxon>Viridiplantae</taxon>
        <taxon>Streptophyta</taxon>
        <taxon>Embryophyta</taxon>
        <taxon>Tracheophyta</taxon>
        <taxon>Spermatophyta</taxon>
        <taxon>Magnoliopsida</taxon>
        <taxon>eudicotyledons</taxon>
        <taxon>Gunneridae</taxon>
        <taxon>Pentapetalae</taxon>
        <taxon>asterids</taxon>
        <taxon>campanulids</taxon>
        <taxon>Asterales</taxon>
        <taxon>Asteraceae</taxon>
        <taxon>Asteroideae</taxon>
        <taxon>Anthemideae</taxon>
        <taxon>Artemisiinae</taxon>
        <taxon>Artemisia</taxon>
    </lineage>
</organism>
<comment type="caution">
    <text evidence="1">The sequence shown here is derived from an EMBL/GenBank/DDBJ whole genome shotgun (WGS) entry which is preliminary data.</text>
</comment>
<sequence>MSNRNRSNKRQTRVPVWFNDHVVGTFSQNRMEIVDMSTGKENSVQNLEINVAVQNTVTGKKGGDKKNGVHNTVNEVEVNTNGSDPKEVMNAEINSSDTVNEFPKELLYIPTEMNEARNEVVVFNEMLVKNGSERWMLTACGQFIGFHMHISELSGGCRVIGSSSGPKLPAVVLVLEIKGGGRDNGWVLKVAYNIVGFKLYITQSQICPLRCKFDSLGPWMVQNKPLFIHKWSPEMGMQKIEPKKLPVWVKMSNVPLEGWSLKRVSALASNLGKPMVIDNMTASMCYKGVGNLDYARVLVEINAEKEINMRLKCSIEIWKTKLKPARCVECKVFGHDIGRCIFNKSKDDGLDKQAVKDNM</sequence>
<dbReference type="PANTHER" id="PTHR31286:SF165">
    <property type="entry name" value="DUF4283 DOMAIN-CONTAINING PROTEIN"/>
    <property type="match status" value="1"/>
</dbReference>